<dbReference type="PANTHER" id="PTHR31306">
    <property type="entry name" value="ALPHA-1,6-MANNOSYLTRANSFERASE MNN11-RELATED"/>
    <property type="match status" value="1"/>
</dbReference>
<gene>
    <name evidence="4" type="ORF">DUNSADRAFT_15646</name>
</gene>
<reference evidence="4" key="1">
    <citation type="submission" date="2017-08" db="EMBL/GenBank/DDBJ databases">
        <authorList>
            <person name="Polle J.E."/>
            <person name="Barry K."/>
            <person name="Cushman J."/>
            <person name="Schmutz J."/>
            <person name="Tran D."/>
            <person name="Hathwaick L.T."/>
            <person name="Yim W.C."/>
            <person name="Jenkins J."/>
            <person name="Mckie-Krisberg Z.M."/>
            <person name="Prochnik S."/>
            <person name="Lindquist E."/>
            <person name="Dockter R.B."/>
            <person name="Adam C."/>
            <person name="Molina H."/>
            <person name="Bunkerborg J."/>
            <person name="Jin E."/>
            <person name="Buchheim M."/>
            <person name="Magnuson J."/>
        </authorList>
    </citation>
    <scope>NUCLEOTIDE SEQUENCE</scope>
    <source>
        <strain evidence="4">CCAP 19/18</strain>
    </source>
</reference>
<protein>
    <recommendedName>
        <fullName evidence="6">Nucleotide-diphospho-sugar transferase domain-containing protein</fullName>
    </recommendedName>
</protein>
<dbReference type="InterPro" id="IPR029044">
    <property type="entry name" value="Nucleotide-diphossugar_trans"/>
</dbReference>
<sequence>MLDTAISSPWIPPAQYTGQNSVEQARSKILAVKQALTLFPYVLWLDADAMFARFDLPVLHRLLSLSIGKDVLFSSEFDQPRNATDASIEAMQASLRVNSGVIFFKSSEFAFHFLDSVYEEAPNWMHWHKQKEQSGIVYWQQAHTSHWLEHIRVLHYRYFNSLAGEEYQEGDLVYHVAGGLLKLNKFATVLEKCCKFNCRSKLWKLRFAHESECNTAIYKDS</sequence>
<organism evidence="4 5">
    <name type="scientific">Dunaliella salina</name>
    <name type="common">Green alga</name>
    <name type="synonym">Protococcus salinus</name>
    <dbReference type="NCBI Taxonomy" id="3046"/>
    <lineage>
        <taxon>Eukaryota</taxon>
        <taxon>Viridiplantae</taxon>
        <taxon>Chlorophyta</taxon>
        <taxon>core chlorophytes</taxon>
        <taxon>Chlorophyceae</taxon>
        <taxon>CS clade</taxon>
        <taxon>Chlamydomonadales</taxon>
        <taxon>Dunaliellaceae</taxon>
        <taxon>Dunaliella</taxon>
    </lineage>
</organism>
<keyword evidence="3" id="KW-0808">Transferase</keyword>
<comment type="caution">
    <text evidence="4">The sequence shown here is derived from an EMBL/GenBank/DDBJ whole genome shotgun (WGS) entry which is preliminary data.</text>
</comment>
<keyword evidence="5" id="KW-1185">Reference proteome</keyword>
<dbReference type="PANTHER" id="PTHR31306:SF4">
    <property type="entry name" value="ALPHA-1,2-GALACTOSYLTRANSFERASE"/>
    <property type="match status" value="1"/>
</dbReference>
<dbReference type="Gene3D" id="3.90.550.10">
    <property type="entry name" value="Spore Coat Polysaccharide Biosynthesis Protein SpsA, Chain A"/>
    <property type="match status" value="1"/>
</dbReference>
<evidence type="ECO:0000256" key="1">
    <source>
        <dbReference type="ARBA" id="ARBA00005664"/>
    </source>
</evidence>
<accession>A0ABQ7G515</accession>
<evidence type="ECO:0000313" key="4">
    <source>
        <dbReference type="EMBL" id="KAF5829690.1"/>
    </source>
</evidence>
<dbReference type="EMBL" id="MU070126">
    <property type="protein sequence ID" value="KAF5829690.1"/>
    <property type="molecule type" value="Genomic_DNA"/>
</dbReference>
<name>A0ABQ7G515_DUNSA</name>
<dbReference type="InterPro" id="IPR008630">
    <property type="entry name" value="Glyco_trans_34"/>
</dbReference>
<keyword evidence="2" id="KW-0328">Glycosyltransferase</keyword>
<evidence type="ECO:0000313" key="5">
    <source>
        <dbReference type="Proteomes" id="UP000815325"/>
    </source>
</evidence>
<evidence type="ECO:0000256" key="3">
    <source>
        <dbReference type="ARBA" id="ARBA00022679"/>
    </source>
</evidence>
<dbReference type="Pfam" id="PF05637">
    <property type="entry name" value="Glyco_transf_34"/>
    <property type="match status" value="1"/>
</dbReference>
<comment type="similarity">
    <text evidence="1">Belongs to the glycosyltransferase 34 family.</text>
</comment>
<evidence type="ECO:0000256" key="2">
    <source>
        <dbReference type="ARBA" id="ARBA00022676"/>
    </source>
</evidence>
<dbReference type="Proteomes" id="UP000815325">
    <property type="component" value="Unassembled WGS sequence"/>
</dbReference>
<proteinExistence type="inferred from homology"/>
<evidence type="ECO:0008006" key="6">
    <source>
        <dbReference type="Google" id="ProtNLM"/>
    </source>
</evidence>